<feature type="domain" description="Fatty acid hydroxylase" evidence="7">
    <location>
        <begin position="151"/>
        <end position="284"/>
    </location>
</feature>
<evidence type="ECO:0000259" key="7">
    <source>
        <dbReference type="Pfam" id="PF04116"/>
    </source>
</evidence>
<evidence type="ECO:0000256" key="6">
    <source>
        <dbReference type="SAM" id="Phobius"/>
    </source>
</evidence>
<keyword evidence="5 6" id="KW-0472">Membrane</keyword>
<evidence type="ECO:0000256" key="4">
    <source>
        <dbReference type="ARBA" id="ARBA00022989"/>
    </source>
</evidence>
<dbReference type="AlphaFoldDB" id="A0AAE0C049"/>
<evidence type="ECO:0000256" key="3">
    <source>
        <dbReference type="ARBA" id="ARBA00022692"/>
    </source>
</evidence>
<name>A0AAE0C049_9CHLO</name>
<evidence type="ECO:0000313" key="8">
    <source>
        <dbReference type="EMBL" id="KAK3245966.1"/>
    </source>
</evidence>
<protein>
    <recommendedName>
        <fullName evidence="7">Fatty acid hydroxylase domain-containing protein</fullName>
    </recommendedName>
</protein>
<reference evidence="8 9" key="1">
    <citation type="journal article" date="2015" name="Genome Biol. Evol.">
        <title>Comparative Genomics of a Bacterivorous Green Alga Reveals Evolutionary Causalities and Consequences of Phago-Mixotrophic Mode of Nutrition.</title>
        <authorList>
            <person name="Burns J.A."/>
            <person name="Paasch A."/>
            <person name="Narechania A."/>
            <person name="Kim E."/>
        </authorList>
    </citation>
    <scope>NUCLEOTIDE SEQUENCE [LARGE SCALE GENOMIC DNA]</scope>
    <source>
        <strain evidence="8 9">PLY_AMNH</strain>
    </source>
</reference>
<gene>
    <name evidence="8" type="ORF">CYMTET_44484</name>
</gene>
<evidence type="ECO:0000256" key="2">
    <source>
        <dbReference type="ARBA" id="ARBA00009324"/>
    </source>
</evidence>
<keyword evidence="3 6" id="KW-0812">Transmembrane</keyword>
<dbReference type="GO" id="GO:0008610">
    <property type="term" value="P:lipid biosynthetic process"/>
    <property type="evidence" value="ECO:0007669"/>
    <property type="project" value="InterPro"/>
</dbReference>
<dbReference type="PANTHER" id="PTHR11863">
    <property type="entry name" value="STEROL DESATURASE"/>
    <property type="match status" value="1"/>
</dbReference>
<sequence length="297" mass="34804">MYTYVAGCHLGHQLEFGVALLCYLFFFPIDEAKILHPKWILQVIGFNLTCEFVICGFWHWFMYRSSYGQSAPMQVKKFNAVNQYEEEKAHGFFTSFGNLQREVLFTTMGWLQSAALQCFAMHMWASGRIPFYMDFWGPAGENAFRSMSHLLFITYWREFHFYWCHRMIHPWRVQLPLLGDPGLFLYKKFHSLHHKSYNPGPFSGLAMHPVEHFFYYSCAWLPLCFNTHPLHFLYAKFHADIAPIGGHDGYGDPAGNGDFHYLHHAKFECNYGVPLIPFDKLFGTWIDYAQSKPAKKL</sequence>
<dbReference type="Proteomes" id="UP001190700">
    <property type="component" value="Unassembled WGS sequence"/>
</dbReference>
<comment type="subcellular location">
    <subcellularLocation>
        <location evidence="1">Membrane</location>
    </subcellularLocation>
</comment>
<comment type="similarity">
    <text evidence="2">Belongs to the sterol desaturase family.</text>
</comment>
<evidence type="ECO:0000256" key="5">
    <source>
        <dbReference type="ARBA" id="ARBA00023136"/>
    </source>
</evidence>
<dbReference type="GO" id="GO:0016491">
    <property type="term" value="F:oxidoreductase activity"/>
    <property type="evidence" value="ECO:0007669"/>
    <property type="project" value="InterPro"/>
</dbReference>
<evidence type="ECO:0000313" key="9">
    <source>
        <dbReference type="Proteomes" id="UP001190700"/>
    </source>
</evidence>
<dbReference type="InterPro" id="IPR050307">
    <property type="entry name" value="Sterol_Desaturase_Related"/>
</dbReference>
<feature type="transmembrane region" description="Helical" evidence="6">
    <location>
        <begin position="41"/>
        <end position="61"/>
    </location>
</feature>
<organism evidence="8 9">
    <name type="scientific">Cymbomonas tetramitiformis</name>
    <dbReference type="NCBI Taxonomy" id="36881"/>
    <lineage>
        <taxon>Eukaryota</taxon>
        <taxon>Viridiplantae</taxon>
        <taxon>Chlorophyta</taxon>
        <taxon>Pyramimonadophyceae</taxon>
        <taxon>Pyramimonadales</taxon>
        <taxon>Pyramimonadaceae</taxon>
        <taxon>Cymbomonas</taxon>
    </lineage>
</organism>
<comment type="caution">
    <text evidence="8">The sequence shown here is derived from an EMBL/GenBank/DDBJ whole genome shotgun (WGS) entry which is preliminary data.</text>
</comment>
<keyword evidence="4 6" id="KW-1133">Transmembrane helix</keyword>
<feature type="transmembrane region" description="Helical" evidence="6">
    <location>
        <begin position="12"/>
        <end position="29"/>
    </location>
</feature>
<accession>A0AAE0C049</accession>
<proteinExistence type="inferred from homology"/>
<dbReference type="InterPro" id="IPR006694">
    <property type="entry name" value="Fatty_acid_hydroxylase"/>
</dbReference>
<dbReference type="EMBL" id="LGRX02030223">
    <property type="protein sequence ID" value="KAK3245966.1"/>
    <property type="molecule type" value="Genomic_DNA"/>
</dbReference>
<dbReference type="GO" id="GO:0005506">
    <property type="term" value="F:iron ion binding"/>
    <property type="evidence" value="ECO:0007669"/>
    <property type="project" value="InterPro"/>
</dbReference>
<evidence type="ECO:0000256" key="1">
    <source>
        <dbReference type="ARBA" id="ARBA00004370"/>
    </source>
</evidence>
<dbReference type="GO" id="GO:0016020">
    <property type="term" value="C:membrane"/>
    <property type="evidence" value="ECO:0007669"/>
    <property type="project" value="UniProtKB-SubCell"/>
</dbReference>
<keyword evidence="9" id="KW-1185">Reference proteome</keyword>
<dbReference type="Pfam" id="PF04116">
    <property type="entry name" value="FA_hydroxylase"/>
    <property type="match status" value="1"/>
</dbReference>